<evidence type="ECO:0000259" key="1">
    <source>
        <dbReference type="Pfam" id="PF16011"/>
    </source>
</evidence>
<evidence type="ECO:0000313" key="3">
    <source>
        <dbReference type="Proteomes" id="UP001348817"/>
    </source>
</evidence>
<sequence>MRELSFVKIPAGVDTADLKAVSEFLSQKCDTHKVDNTPWPEQFPYKPEVSFSGAHDGKAVYLRFDVNEQQILATNTEINQEVYQDSCVEFFIAVDDESYYNFEFNAVGTCLGGFHDAERDYRLHEDLLSGITTLASLGEGPIDKPVGGEWNLTVRIPSGVLEQHSGFAFGGNGARANFYKCGDNHKTPHFVSWNMIEFEKPNFHLPEFFGKVTFE</sequence>
<dbReference type="InterPro" id="IPR010502">
    <property type="entry name" value="Carb-bd_dom_fam9"/>
</dbReference>
<reference evidence="2 3" key="1">
    <citation type="submission" date="2021-12" db="EMBL/GenBank/DDBJ databases">
        <title>Genome sequencing of bacteria with rrn-lacking chromosome and rrn-plasmid.</title>
        <authorList>
            <person name="Anda M."/>
            <person name="Iwasaki W."/>
        </authorList>
    </citation>
    <scope>NUCLEOTIDE SEQUENCE [LARGE SCALE GENOMIC DNA]</scope>
    <source>
        <strain evidence="2 3">DSM 100852</strain>
    </source>
</reference>
<evidence type="ECO:0000313" key="2">
    <source>
        <dbReference type="EMBL" id="BDD10721.1"/>
    </source>
</evidence>
<dbReference type="Pfam" id="PF16011">
    <property type="entry name" value="CBM9_2"/>
    <property type="match status" value="1"/>
</dbReference>
<dbReference type="EMBL" id="AP025314">
    <property type="protein sequence ID" value="BDD10721.1"/>
    <property type="molecule type" value="Genomic_DNA"/>
</dbReference>
<dbReference type="GO" id="GO:0004553">
    <property type="term" value="F:hydrolase activity, hydrolyzing O-glycosyl compounds"/>
    <property type="evidence" value="ECO:0007669"/>
    <property type="project" value="InterPro"/>
</dbReference>
<dbReference type="RefSeq" id="WP_338392259.1">
    <property type="nucleotide sequence ID" value="NZ_AP025314.1"/>
</dbReference>
<dbReference type="GO" id="GO:0030246">
    <property type="term" value="F:carbohydrate binding"/>
    <property type="evidence" value="ECO:0007669"/>
    <property type="project" value="InterPro"/>
</dbReference>
<dbReference type="KEGG" id="fax:FUAX_31530"/>
<organism evidence="2 3">
    <name type="scientific">Fulvitalea axinellae</name>
    <dbReference type="NCBI Taxonomy" id="1182444"/>
    <lineage>
        <taxon>Bacteria</taxon>
        <taxon>Pseudomonadati</taxon>
        <taxon>Bacteroidota</taxon>
        <taxon>Cytophagia</taxon>
        <taxon>Cytophagales</taxon>
        <taxon>Persicobacteraceae</taxon>
        <taxon>Fulvitalea</taxon>
    </lineage>
</organism>
<dbReference type="CDD" id="cd09620">
    <property type="entry name" value="CBM9_like_3"/>
    <property type="match status" value="1"/>
</dbReference>
<gene>
    <name evidence="2" type="ORF">FUAX_31530</name>
</gene>
<dbReference type="SUPFAM" id="SSF49344">
    <property type="entry name" value="CBD9-like"/>
    <property type="match status" value="1"/>
</dbReference>
<proteinExistence type="predicted"/>
<name>A0AAU9DC64_9BACT</name>
<dbReference type="Gene3D" id="2.60.40.1190">
    <property type="match status" value="1"/>
</dbReference>
<keyword evidence="3" id="KW-1185">Reference proteome</keyword>
<accession>A0AAU9DC64</accession>
<dbReference type="GO" id="GO:0016052">
    <property type="term" value="P:carbohydrate catabolic process"/>
    <property type="evidence" value="ECO:0007669"/>
    <property type="project" value="InterPro"/>
</dbReference>
<feature type="domain" description="Carbohydrate-binding" evidence="1">
    <location>
        <begin position="26"/>
        <end position="214"/>
    </location>
</feature>
<protein>
    <recommendedName>
        <fullName evidence="1">Carbohydrate-binding domain-containing protein</fullName>
    </recommendedName>
</protein>
<dbReference type="AlphaFoldDB" id="A0AAU9DC64"/>
<dbReference type="Proteomes" id="UP001348817">
    <property type="component" value="Chromosome"/>
</dbReference>